<dbReference type="AlphaFoldDB" id="A0A7Y9EAD1"/>
<feature type="region of interest" description="Disordered" evidence="1">
    <location>
        <begin position="418"/>
        <end position="441"/>
    </location>
</feature>
<feature type="compositionally biased region" description="Low complexity" evidence="1">
    <location>
        <begin position="206"/>
        <end position="218"/>
    </location>
</feature>
<organism evidence="4 5">
    <name type="scientific">Actinomadura luteofluorescens</name>
    <dbReference type="NCBI Taxonomy" id="46163"/>
    <lineage>
        <taxon>Bacteria</taxon>
        <taxon>Bacillati</taxon>
        <taxon>Actinomycetota</taxon>
        <taxon>Actinomycetes</taxon>
        <taxon>Streptosporangiales</taxon>
        <taxon>Thermomonosporaceae</taxon>
        <taxon>Actinomadura</taxon>
    </lineage>
</organism>
<gene>
    <name evidence="4" type="ORF">BJY14_000111</name>
</gene>
<evidence type="ECO:0000313" key="5">
    <source>
        <dbReference type="Proteomes" id="UP000529783"/>
    </source>
</evidence>
<protein>
    <recommendedName>
        <fullName evidence="3">VWFA domain-containing protein</fullName>
    </recommendedName>
</protein>
<feature type="region of interest" description="Disordered" evidence="1">
    <location>
        <begin position="205"/>
        <end position="224"/>
    </location>
</feature>
<dbReference type="Gene3D" id="3.40.50.410">
    <property type="entry name" value="von Willebrand factor, type A domain"/>
    <property type="match status" value="1"/>
</dbReference>
<comment type="caution">
    <text evidence="4">The sequence shown here is derived from an EMBL/GenBank/DDBJ whole genome shotgun (WGS) entry which is preliminary data.</text>
</comment>
<sequence>MSAFDDVPEWAPRNPPEPGGPESPYTFLGASHPAGLPPRGAAGGPESEPFDAFSRPGRTPRPPGPAHAAAKQPRGPWALGGGRPPRRVGGVLLGPLAGAVGLVLLTGFGAYAIASAGEGCAGGGAVTLDVAAAPDVAPAVARAAGRFNDAGHEVDGRCARARVRAADPAAVATLLSGKGVAGVARRPDVWIPDSSLWTKLAGGSGAAPAADASGRPDGIASTPIVPAVPRGLATQLRNLGAPERPSWKDLLAAAGTASGAEPDPAGGRTGVLPPRLFRLQVPDPSRSATGMGSLILAGALLGDAPGGEASFTGVVRTIREGVAVSVDAEFAAFASSASSGQGEADRYPVAMAPEQAVFAYNARRPAEPAVALYPAEGTIYLDYPVTVLAEDRARAGAARLLRTALADRATRDDLRRLGFRAPGGAAPASFSPRTGLDPRPPRALPETPAADVRRTMQSWAQLSLSIRMLSIIDVSGSMDERVAPGVTRLQSTVRTAQGGLALLPDDSELGQWIFSTDLRGDRDWRELVGVGPLNERLGSATRRQLVLSAFARIRVKPHGDTGLYDTVMAAFDYMKRTYKPEYVNSVLLWTDGRNEDPHGPSLEETLDHMRREYDPERPVQVNMLGYGSDVDVNELRRIAQVTHGDAYVAETPGQIQAIFLEAVSRRVCEPGC</sequence>
<feature type="transmembrane region" description="Helical" evidence="2">
    <location>
        <begin position="91"/>
        <end position="114"/>
    </location>
</feature>
<dbReference type="InterPro" id="IPR002035">
    <property type="entry name" value="VWF_A"/>
</dbReference>
<dbReference type="Proteomes" id="UP000529783">
    <property type="component" value="Unassembled WGS sequence"/>
</dbReference>
<keyword evidence="2" id="KW-0472">Membrane</keyword>
<keyword evidence="2" id="KW-0812">Transmembrane</keyword>
<reference evidence="4 5" key="1">
    <citation type="submission" date="2020-07" db="EMBL/GenBank/DDBJ databases">
        <title>Sequencing the genomes of 1000 actinobacteria strains.</title>
        <authorList>
            <person name="Klenk H.-P."/>
        </authorList>
    </citation>
    <scope>NUCLEOTIDE SEQUENCE [LARGE SCALE GENOMIC DNA]</scope>
    <source>
        <strain evidence="4 5">DSM 40398</strain>
    </source>
</reference>
<evidence type="ECO:0000313" key="4">
    <source>
        <dbReference type="EMBL" id="NYD44128.1"/>
    </source>
</evidence>
<dbReference type="EMBL" id="JACCBA010000001">
    <property type="protein sequence ID" value="NYD44128.1"/>
    <property type="molecule type" value="Genomic_DNA"/>
</dbReference>
<dbReference type="RefSeq" id="WP_179841757.1">
    <property type="nucleotide sequence ID" value="NZ_JACCBA010000001.1"/>
</dbReference>
<feature type="region of interest" description="Disordered" evidence="1">
    <location>
        <begin position="1"/>
        <end position="82"/>
    </location>
</feature>
<name>A0A7Y9EAD1_9ACTN</name>
<dbReference type="SUPFAM" id="SSF53300">
    <property type="entry name" value="vWA-like"/>
    <property type="match status" value="1"/>
</dbReference>
<dbReference type="Pfam" id="PF00092">
    <property type="entry name" value="VWA"/>
    <property type="match status" value="1"/>
</dbReference>
<feature type="compositionally biased region" description="Low complexity" evidence="1">
    <location>
        <begin position="419"/>
        <end position="433"/>
    </location>
</feature>
<proteinExistence type="predicted"/>
<feature type="domain" description="VWFA" evidence="3">
    <location>
        <begin position="467"/>
        <end position="663"/>
    </location>
</feature>
<dbReference type="PROSITE" id="PS50234">
    <property type="entry name" value="VWFA"/>
    <property type="match status" value="1"/>
</dbReference>
<evidence type="ECO:0000256" key="2">
    <source>
        <dbReference type="SAM" id="Phobius"/>
    </source>
</evidence>
<dbReference type="SUPFAM" id="SSF53850">
    <property type="entry name" value="Periplasmic binding protein-like II"/>
    <property type="match status" value="1"/>
</dbReference>
<accession>A0A7Y9EAD1</accession>
<keyword evidence="5" id="KW-1185">Reference proteome</keyword>
<evidence type="ECO:0000256" key="1">
    <source>
        <dbReference type="SAM" id="MobiDB-lite"/>
    </source>
</evidence>
<dbReference type="InterPro" id="IPR036465">
    <property type="entry name" value="vWFA_dom_sf"/>
</dbReference>
<keyword evidence="2" id="KW-1133">Transmembrane helix</keyword>
<evidence type="ECO:0000259" key="3">
    <source>
        <dbReference type="PROSITE" id="PS50234"/>
    </source>
</evidence>